<sequence>VFKCPWFTVLCRYIFAISFRLRKCYRFVIILVFGAVSCINCTMLQGSSASASPNRDSFCNRTGPVKCHSPLLEM</sequence>
<gene>
    <name evidence="1" type="ORF">DPEC_G00214250</name>
</gene>
<dbReference type="EMBL" id="CM055745">
    <property type="protein sequence ID" value="KAJ7997642.1"/>
    <property type="molecule type" value="Genomic_DNA"/>
</dbReference>
<reference evidence="1" key="1">
    <citation type="submission" date="2021-05" db="EMBL/GenBank/DDBJ databases">
        <authorList>
            <person name="Pan Q."/>
            <person name="Jouanno E."/>
            <person name="Zahm M."/>
            <person name="Klopp C."/>
            <person name="Cabau C."/>
            <person name="Louis A."/>
            <person name="Berthelot C."/>
            <person name="Parey E."/>
            <person name="Roest Crollius H."/>
            <person name="Montfort J."/>
            <person name="Robinson-Rechavi M."/>
            <person name="Bouchez O."/>
            <person name="Lampietro C."/>
            <person name="Lopez Roques C."/>
            <person name="Donnadieu C."/>
            <person name="Postlethwait J."/>
            <person name="Bobe J."/>
            <person name="Dillon D."/>
            <person name="Chandos A."/>
            <person name="von Hippel F."/>
            <person name="Guiguen Y."/>
        </authorList>
    </citation>
    <scope>NUCLEOTIDE SEQUENCE</scope>
    <source>
        <strain evidence="1">YG-Jan2019</strain>
    </source>
</reference>
<comment type="caution">
    <text evidence="1">The sequence shown here is derived from an EMBL/GenBank/DDBJ whole genome shotgun (WGS) entry which is preliminary data.</text>
</comment>
<evidence type="ECO:0000313" key="1">
    <source>
        <dbReference type="EMBL" id="KAJ7997642.1"/>
    </source>
</evidence>
<evidence type="ECO:0000313" key="2">
    <source>
        <dbReference type="Proteomes" id="UP001157502"/>
    </source>
</evidence>
<proteinExistence type="predicted"/>
<organism evidence="1 2">
    <name type="scientific">Dallia pectoralis</name>
    <name type="common">Alaska blackfish</name>
    <dbReference type="NCBI Taxonomy" id="75939"/>
    <lineage>
        <taxon>Eukaryota</taxon>
        <taxon>Metazoa</taxon>
        <taxon>Chordata</taxon>
        <taxon>Craniata</taxon>
        <taxon>Vertebrata</taxon>
        <taxon>Euteleostomi</taxon>
        <taxon>Actinopterygii</taxon>
        <taxon>Neopterygii</taxon>
        <taxon>Teleostei</taxon>
        <taxon>Protacanthopterygii</taxon>
        <taxon>Esociformes</taxon>
        <taxon>Umbridae</taxon>
        <taxon>Dallia</taxon>
    </lineage>
</organism>
<keyword evidence="2" id="KW-1185">Reference proteome</keyword>
<accession>A0ACC2G254</accession>
<name>A0ACC2G254_DALPE</name>
<feature type="non-terminal residue" evidence="1">
    <location>
        <position position="1"/>
    </location>
</feature>
<dbReference type="Proteomes" id="UP001157502">
    <property type="component" value="Chromosome 18"/>
</dbReference>
<protein>
    <submittedName>
        <fullName evidence="1">Uncharacterized protein</fullName>
    </submittedName>
</protein>